<name>X1PB08_9ZZZZ</name>
<feature type="domain" description="Periplasmic copper-binding protein NosD beta helix" evidence="1">
    <location>
        <begin position="5"/>
        <end position="100"/>
    </location>
</feature>
<feature type="non-terminal residue" evidence="2">
    <location>
        <position position="1"/>
    </location>
</feature>
<dbReference type="InterPro" id="IPR007742">
    <property type="entry name" value="NosD_dom"/>
</dbReference>
<proteinExistence type="predicted"/>
<dbReference type="InterPro" id="IPR012334">
    <property type="entry name" value="Pectin_lyas_fold"/>
</dbReference>
<accession>X1PB08</accession>
<gene>
    <name evidence="2" type="ORF">S06H3_45848</name>
</gene>
<sequence>DYAITENNFVQGNLEHGIYYQTSHHGVIQGNEILENSQEFDDSYDGIMLYSADYNFITGNIIRRGDLANSHRYGININDLGCEYNRIIDNDLYDSGTTGKVNDAGTGTISPSVVVPFSDGTEALDSGYLIDDATDLARAFLFLPEEVQQVRFLKIYGRAVGASATTMALEINVNGGADNEAYTTHQTLAPDTPSTSSNFDANDVIYWTLTSANILALSAGDSVEVKVLHEAANGGGIETNAYIRTVEIGYF</sequence>
<dbReference type="Pfam" id="PF05048">
    <property type="entry name" value="NosD"/>
    <property type="match status" value="1"/>
</dbReference>
<reference evidence="2" key="1">
    <citation type="journal article" date="2014" name="Front. Microbiol.">
        <title>High frequency of phylogenetically diverse reductive dehalogenase-homologous genes in deep subseafloor sedimentary metagenomes.</title>
        <authorList>
            <person name="Kawai M."/>
            <person name="Futagami T."/>
            <person name="Toyoda A."/>
            <person name="Takaki Y."/>
            <person name="Nishi S."/>
            <person name="Hori S."/>
            <person name="Arai W."/>
            <person name="Tsubouchi T."/>
            <person name="Morono Y."/>
            <person name="Uchiyama I."/>
            <person name="Ito T."/>
            <person name="Fujiyama A."/>
            <person name="Inagaki F."/>
            <person name="Takami H."/>
        </authorList>
    </citation>
    <scope>NUCLEOTIDE SEQUENCE</scope>
    <source>
        <strain evidence="2">Expedition CK06-06</strain>
    </source>
</reference>
<dbReference type="AlphaFoldDB" id="X1PB08"/>
<evidence type="ECO:0000313" key="2">
    <source>
        <dbReference type="EMBL" id="GAI36220.1"/>
    </source>
</evidence>
<organism evidence="2">
    <name type="scientific">marine sediment metagenome</name>
    <dbReference type="NCBI Taxonomy" id="412755"/>
    <lineage>
        <taxon>unclassified sequences</taxon>
        <taxon>metagenomes</taxon>
        <taxon>ecological metagenomes</taxon>
    </lineage>
</organism>
<dbReference type="InterPro" id="IPR011050">
    <property type="entry name" value="Pectin_lyase_fold/virulence"/>
</dbReference>
<evidence type="ECO:0000259" key="1">
    <source>
        <dbReference type="Pfam" id="PF05048"/>
    </source>
</evidence>
<protein>
    <recommendedName>
        <fullName evidence="1">Periplasmic copper-binding protein NosD beta helix domain-containing protein</fullName>
    </recommendedName>
</protein>
<dbReference type="EMBL" id="BARV01028667">
    <property type="protein sequence ID" value="GAI36220.1"/>
    <property type="molecule type" value="Genomic_DNA"/>
</dbReference>
<comment type="caution">
    <text evidence="2">The sequence shown here is derived from an EMBL/GenBank/DDBJ whole genome shotgun (WGS) entry which is preliminary data.</text>
</comment>
<dbReference type="SUPFAM" id="SSF51126">
    <property type="entry name" value="Pectin lyase-like"/>
    <property type="match status" value="1"/>
</dbReference>
<dbReference type="Gene3D" id="2.160.20.10">
    <property type="entry name" value="Single-stranded right-handed beta-helix, Pectin lyase-like"/>
    <property type="match status" value="1"/>
</dbReference>